<protein>
    <submittedName>
        <fullName evidence="1">Uncharacterized protein</fullName>
    </submittedName>
</protein>
<organism evidence="1 2">
    <name type="scientific">Nibea albiflora</name>
    <name type="common">Yellow drum</name>
    <name type="synonym">Corvina albiflora</name>
    <dbReference type="NCBI Taxonomy" id="240163"/>
    <lineage>
        <taxon>Eukaryota</taxon>
        <taxon>Metazoa</taxon>
        <taxon>Chordata</taxon>
        <taxon>Craniata</taxon>
        <taxon>Vertebrata</taxon>
        <taxon>Euteleostomi</taxon>
        <taxon>Actinopterygii</taxon>
        <taxon>Neopterygii</taxon>
        <taxon>Teleostei</taxon>
        <taxon>Neoteleostei</taxon>
        <taxon>Acanthomorphata</taxon>
        <taxon>Eupercaria</taxon>
        <taxon>Sciaenidae</taxon>
        <taxon>Nibea</taxon>
    </lineage>
</organism>
<dbReference type="EMBL" id="CM024810">
    <property type="protein sequence ID" value="KAG8005409.1"/>
    <property type="molecule type" value="Genomic_DNA"/>
</dbReference>
<keyword evidence="2" id="KW-1185">Reference proteome</keyword>
<evidence type="ECO:0000313" key="2">
    <source>
        <dbReference type="Proteomes" id="UP000805704"/>
    </source>
</evidence>
<proteinExistence type="predicted"/>
<comment type="caution">
    <text evidence="1">The sequence shown here is derived from an EMBL/GenBank/DDBJ whole genome shotgun (WGS) entry which is preliminary data.</text>
</comment>
<reference evidence="1" key="1">
    <citation type="submission" date="2020-04" db="EMBL/GenBank/DDBJ databases">
        <title>A chromosome-scale assembly and high-density genetic map of the yellow drum (Nibea albiflora) genome.</title>
        <authorList>
            <person name="Xu D."/>
            <person name="Zhang W."/>
            <person name="Chen R."/>
            <person name="Tan P."/>
            <person name="Wang L."/>
            <person name="Song H."/>
            <person name="Tian L."/>
            <person name="Zhu Q."/>
            <person name="Wang B."/>
        </authorList>
    </citation>
    <scope>NUCLEOTIDE SEQUENCE</scope>
    <source>
        <strain evidence="1">ZJHYS-2018</strain>
    </source>
</reference>
<evidence type="ECO:0000313" key="1">
    <source>
        <dbReference type="EMBL" id="KAG8005409.1"/>
    </source>
</evidence>
<name>A0ACB7ETP6_NIBAL</name>
<accession>A0ACB7ETP6</accession>
<dbReference type="Proteomes" id="UP000805704">
    <property type="component" value="Chromosome 22"/>
</dbReference>
<sequence>MISGMIPKNASSSSYAEMHSAAGSAASRSGKKLRMCRKMSRVPVEEEYSLLSSWKEEVPLGAAQQRVRVPLQRVPPRLELCPAHVQHDQPVLPALLLLRRNRPSARRPPASSRWPPRGANGSHAATPAAILDLELNRGLVRGGFTWRSGTDRASEPAALWSNGPSSSWRPGRFYAPERLRKTKQTNLRDQPVSPGSGRLDPRLQKVKLRNKLHLDRTEVSRETRHAEEKKKKKKKKKKKIHLDVDVSIDVGGRGSVIRLIEQRGNTSTR</sequence>
<gene>
    <name evidence="1" type="ORF">GBF38_001160</name>
</gene>